<keyword evidence="1" id="KW-1133">Transmembrane helix</keyword>
<gene>
    <name evidence="2" type="ORF">C7M84_003137</name>
</gene>
<feature type="transmembrane region" description="Helical" evidence="1">
    <location>
        <begin position="183"/>
        <end position="204"/>
    </location>
</feature>
<keyword evidence="3" id="KW-1185">Reference proteome</keyword>
<name>A0A3R7MJA2_PENVA</name>
<proteinExistence type="predicted"/>
<dbReference type="AlphaFoldDB" id="A0A3R7MJA2"/>
<keyword evidence="1" id="KW-0472">Membrane</keyword>
<protein>
    <submittedName>
        <fullName evidence="2">Uncharacterized protein</fullName>
    </submittedName>
</protein>
<evidence type="ECO:0000313" key="3">
    <source>
        <dbReference type="Proteomes" id="UP000283509"/>
    </source>
</evidence>
<organism evidence="2 3">
    <name type="scientific">Penaeus vannamei</name>
    <name type="common">Whiteleg shrimp</name>
    <name type="synonym">Litopenaeus vannamei</name>
    <dbReference type="NCBI Taxonomy" id="6689"/>
    <lineage>
        <taxon>Eukaryota</taxon>
        <taxon>Metazoa</taxon>
        <taxon>Ecdysozoa</taxon>
        <taxon>Arthropoda</taxon>
        <taxon>Crustacea</taxon>
        <taxon>Multicrustacea</taxon>
        <taxon>Malacostraca</taxon>
        <taxon>Eumalacostraca</taxon>
        <taxon>Eucarida</taxon>
        <taxon>Decapoda</taxon>
        <taxon>Dendrobranchiata</taxon>
        <taxon>Penaeoidea</taxon>
        <taxon>Penaeidae</taxon>
        <taxon>Penaeus</taxon>
    </lineage>
</organism>
<keyword evidence="1" id="KW-0812">Transmembrane</keyword>
<comment type="caution">
    <text evidence="2">The sequence shown here is derived from an EMBL/GenBank/DDBJ whole genome shotgun (WGS) entry which is preliminary data.</text>
</comment>
<reference evidence="2 3" key="2">
    <citation type="submission" date="2019-01" db="EMBL/GenBank/DDBJ databases">
        <title>The decoding of complex shrimp genome reveals the adaptation for benthos swimmer, frequently molting mechanism and breeding impact on genome.</title>
        <authorList>
            <person name="Sun Y."/>
            <person name="Gao Y."/>
            <person name="Yu Y."/>
        </authorList>
    </citation>
    <scope>NUCLEOTIDE SEQUENCE [LARGE SCALE GENOMIC DNA]</scope>
    <source>
        <tissue evidence="2">Muscle</tissue>
    </source>
</reference>
<evidence type="ECO:0000313" key="2">
    <source>
        <dbReference type="EMBL" id="ROT78155.1"/>
    </source>
</evidence>
<reference evidence="2 3" key="1">
    <citation type="submission" date="2018-04" db="EMBL/GenBank/DDBJ databases">
        <authorList>
            <person name="Zhang X."/>
            <person name="Yuan J."/>
            <person name="Li F."/>
            <person name="Xiang J."/>
        </authorList>
    </citation>
    <scope>NUCLEOTIDE SEQUENCE [LARGE SCALE GENOMIC DNA]</scope>
    <source>
        <tissue evidence="2">Muscle</tissue>
    </source>
</reference>
<feature type="transmembrane region" description="Helical" evidence="1">
    <location>
        <begin position="68"/>
        <end position="89"/>
    </location>
</feature>
<feature type="transmembrane region" description="Helical" evidence="1">
    <location>
        <begin position="6"/>
        <end position="27"/>
    </location>
</feature>
<feature type="transmembrane region" description="Helical" evidence="1">
    <location>
        <begin position="39"/>
        <end position="62"/>
    </location>
</feature>
<accession>A0A3R7MJA2</accession>
<dbReference type="EMBL" id="QCYY01001424">
    <property type="protein sequence ID" value="ROT78155.1"/>
    <property type="molecule type" value="Genomic_DNA"/>
</dbReference>
<feature type="transmembrane region" description="Helical" evidence="1">
    <location>
        <begin position="158"/>
        <end position="178"/>
    </location>
</feature>
<feature type="transmembrane region" description="Helical" evidence="1">
    <location>
        <begin position="101"/>
        <end position="119"/>
    </location>
</feature>
<dbReference type="Proteomes" id="UP000283509">
    <property type="component" value="Unassembled WGS sequence"/>
</dbReference>
<evidence type="ECO:0000256" key="1">
    <source>
        <dbReference type="SAM" id="Phobius"/>
    </source>
</evidence>
<sequence length="552" mass="59801">MFPFVASVSVLHRFVAASLFVFCSALVPPLSLSPSSLPLLFLSAIWPSLSLSISFLFFSLLLSHCTPSLSLIISLSLSFLSYLSSLSTLSSSRNLSSRSHPLLLSSSILALIFYIRFSLSLSHLSAQYLSFPPHSLSDSLTPPPPSFPPYHLSPLPPILLSLSPSSSLYSLSLLLSLISRSPLLLLSLLSLSHFTSLSLLISYLSSSSIDSTLTTLRLTYLTIHHHSHSHSPLIFRTHLSLSLTPSTLPIPPSLNMPSILAYPPLSLSLPIASPSHPLLPCSYPSLHPHPCLRSFYPLSLTILCNILYLLPSFSLSSLSSHLPLALPLPLSHSYCLHTHLSSPCVYPTLSPSILASLLSSTPSIHMPLPPSSLSLLTLRSLPLSLFLCHSPPFSIPLLAKSLLNLPLSLPNPRTSLPHPLRCPRSLSPSYYLASHHSLNTSPCFLHSLSTSSSLPLSLLSTHNTLSLPPALCLLPPSLPLSLSHPIPPSIPLPPSLPHIPLPPPSLYPSPYLSLSSKSKMLPNEIKLLLLKLSTKPIALSREIRSMMMVIFL</sequence>